<sequence length="145" mass="15967">MLGLSLSIVAQPLARTAHSARVQTPPTPELVSWQPTLETGVPTHARRARDRESCKCAFASRCFCERLMIVPARHANRTTFRIDHLEARFPPNHQLAWTGPRLRQSSLPPPKLTFCGNNGDVDLRKAERPTGLRLGRPAVSGVSGA</sequence>
<proteinExistence type="predicted"/>
<evidence type="ECO:0000313" key="1">
    <source>
        <dbReference type="EMBL" id="KAF2146736.1"/>
    </source>
</evidence>
<reference evidence="1" key="1">
    <citation type="journal article" date="2020" name="Stud. Mycol.">
        <title>101 Dothideomycetes genomes: a test case for predicting lifestyles and emergence of pathogens.</title>
        <authorList>
            <person name="Haridas S."/>
            <person name="Albert R."/>
            <person name="Binder M."/>
            <person name="Bloem J."/>
            <person name="Labutti K."/>
            <person name="Salamov A."/>
            <person name="Andreopoulos B."/>
            <person name="Baker S."/>
            <person name="Barry K."/>
            <person name="Bills G."/>
            <person name="Bluhm B."/>
            <person name="Cannon C."/>
            <person name="Castanera R."/>
            <person name="Culley D."/>
            <person name="Daum C."/>
            <person name="Ezra D."/>
            <person name="Gonzalez J."/>
            <person name="Henrissat B."/>
            <person name="Kuo A."/>
            <person name="Liang C."/>
            <person name="Lipzen A."/>
            <person name="Lutzoni F."/>
            <person name="Magnuson J."/>
            <person name="Mondo S."/>
            <person name="Nolan M."/>
            <person name="Ohm R."/>
            <person name="Pangilinan J."/>
            <person name="Park H.-J."/>
            <person name="Ramirez L."/>
            <person name="Alfaro M."/>
            <person name="Sun H."/>
            <person name="Tritt A."/>
            <person name="Yoshinaga Y."/>
            <person name="Zwiers L.-H."/>
            <person name="Turgeon B."/>
            <person name="Goodwin S."/>
            <person name="Spatafora J."/>
            <person name="Crous P."/>
            <person name="Grigoriev I."/>
        </authorList>
    </citation>
    <scope>NUCLEOTIDE SEQUENCE</scope>
    <source>
        <strain evidence="1">CBS 121167</strain>
    </source>
</reference>
<dbReference type="Proteomes" id="UP000799438">
    <property type="component" value="Unassembled WGS sequence"/>
</dbReference>
<evidence type="ECO:0000313" key="2">
    <source>
        <dbReference type="Proteomes" id="UP000799438"/>
    </source>
</evidence>
<protein>
    <submittedName>
        <fullName evidence="1">Uncharacterized protein</fullName>
    </submittedName>
</protein>
<name>A0A6A6BRL6_9PEZI</name>
<dbReference type="GeneID" id="54297169"/>
<dbReference type="AlphaFoldDB" id="A0A6A6BRL6"/>
<gene>
    <name evidence="1" type="ORF">K452DRAFT_282925</name>
</gene>
<accession>A0A6A6BRL6</accession>
<keyword evidence="2" id="KW-1185">Reference proteome</keyword>
<dbReference type="RefSeq" id="XP_033402445.1">
    <property type="nucleotide sequence ID" value="XM_033539673.1"/>
</dbReference>
<dbReference type="EMBL" id="ML995475">
    <property type="protein sequence ID" value="KAF2146736.1"/>
    <property type="molecule type" value="Genomic_DNA"/>
</dbReference>
<organism evidence="1 2">
    <name type="scientific">Aplosporella prunicola CBS 121167</name>
    <dbReference type="NCBI Taxonomy" id="1176127"/>
    <lineage>
        <taxon>Eukaryota</taxon>
        <taxon>Fungi</taxon>
        <taxon>Dikarya</taxon>
        <taxon>Ascomycota</taxon>
        <taxon>Pezizomycotina</taxon>
        <taxon>Dothideomycetes</taxon>
        <taxon>Dothideomycetes incertae sedis</taxon>
        <taxon>Botryosphaeriales</taxon>
        <taxon>Aplosporellaceae</taxon>
        <taxon>Aplosporella</taxon>
    </lineage>
</organism>